<dbReference type="SMR" id="A0A1J6HZ33"/>
<evidence type="ECO:0000313" key="3">
    <source>
        <dbReference type="Proteomes" id="UP000187609"/>
    </source>
</evidence>
<evidence type="ECO:0000256" key="1">
    <source>
        <dbReference type="SAM" id="Coils"/>
    </source>
</evidence>
<reference evidence="2" key="1">
    <citation type="submission" date="2016-11" db="EMBL/GenBank/DDBJ databases">
        <title>The genome of Nicotiana attenuata.</title>
        <authorList>
            <person name="Xu S."/>
            <person name="Brockmoeller T."/>
            <person name="Gaquerel E."/>
            <person name="Navarro A."/>
            <person name="Kuhl H."/>
            <person name="Gase K."/>
            <person name="Ling Z."/>
            <person name="Zhou W."/>
            <person name="Kreitzer C."/>
            <person name="Stanke M."/>
            <person name="Tang H."/>
            <person name="Lyons E."/>
            <person name="Pandey P."/>
            <person name="Pandey S.P."/>
            <person name="Timmermann B."/>
            <person name="Baldwin I.T."/>
        </authorList>
    </citation>
    <scope>NUCLEOTIDE SEQUENCE [LARGE SCALE GENOMIC DNA]</scope>
    <source>
        <strain evidence="2">UT</strain>
    </source>
</reference>
<dbReference type="PANTHER" id="PTHR33499:SF35">
    <property type="entry name" value="TRANSPOSASE MUDR PLANT DOMAIN-CONTAINING PROTEIN"/>
    <property type="match status" value="1"/>
</dbReference>
<dbReference type="AlphaFoldDB" id="A0A1J6HZ33"/>
<evidence type="ECO:0000313" key="2">
    <source>
        <dbReference type="EMBL" id="OIS97547.1"/>
    </source>
</evidence>
<proteinExistence type="predicted"/>
<protein>
    <submittedName>
        <fullName evidence="2">Uncharacterized protein</fullName>
    </submittedName>
</protein>
<keyword evidence="1" id="KW-0175">Coiled coil</keyword>
<dbReference type="Gramene" id="OIS97547">
    <property type="protein sequence ID" value="OIS97547"/>
    <property type="gene ID" value="A4A49_53587"/>
</dbReference>
<gene>
    <name evidence="2" type="ORF">A4A49_53587</name>
</gene>
<dbReference type="Proteomes" id="UP000187609">
    <property type="component" value="Unassembled WGS sequence"/>
</dbReference>
<dbReference type="EMBL" id="MJEQ01037192">
    <property type="protein sequence ID" value="OIS97547.1"/>
    <property type="molecule type" value="Genomic_DNA"/>
</dbReference>
<dbReference type="PANTHER" id="PTHR33499">
    <property type="entry name" value="OS12G0282400 PROTEIN-RELATED"/>
    <property type="match status" value="1"/>
</dbReference>
<comment type="caution">
    <text evidence="2">The sequence shown here is derived from an EMBL/GenBank/DDBJ whole genome shotgun (WGS) entry which is preliminary data.</text>
</comment>
<name>A0A1J6HZ33_NICAT</name>
<organism evidence="2 3">
    <name type="scientific">Nicotiana attenuata</name>
    <name type="common">Coyote tobacco</name>
    <dbReference type="NCBI Taxonomy" id="49451"/>
    <lineage>
        <taxon>Eukaryota</taxon>
        <taxon>Viridiplantae</taxon>
        <taxon>Streptophyta</taxon>
        <taxon>Embryophyta</taxon>
        <taxon>Tracheophyta</taxon>
        <taxon>Spermatophyta</taxon>
        <taxon>Magnoliopsida</taxon>
        <taxon>eudicotyledons</taxon>
        <taxon>Gunneridae</taxon>
        <taxon>Pentapetalae</taxon>
        <taxon>asterids</taxon>
        <taxon>lamiids</taxon>
        <taxon>Solanales</taxon>
        <taxon>Solanaceae</taxon>
        <taxon>Nicotianoideae</taxon>
        <taxon>Nicotianeae</taxon>
        <taxon>Nicotiana</taxon>
    </lineage>
</organism>
<feature type="coiled-coil region" evidence="1">
    <location>
        <begin position="131"/>
        <end position="172"/>
    </location>
</feature>
<accession>A0A1J6HZ33</accession>
<sequence length="195" mass="22788">MHAAQIEKGGSVYREFSLLEIIEMECIKGRAFFSFYHNRVVGQHHASFTRYLGILVHDRNMCPLRVHSWVDIEEYKLQHMWEAVTDKFDSDDINDQRDHVLKHMRKLWNNWRGSMHKNIKSKELKGGNSSKAALLEKLNATVKENESLKGRLEGLESKYDELQSKYVQLAKIVFDQPSSPSSSDQQIESFNRLVY</sequence>
<keyword evidence="3" id="KW-1185">Reference proteome</keyword>